<dbReference type="AlphaFoldDB" id="A0A1F4NP86"/>
<dbReference type="Proteomes" id="UP000178085">
    <property type="component" value="Unassembled WGS sequence"/>
</dbReference>
<gene>
    <name evidence="2" type="ORF">A3K51_00070</name>
</gene>
<name>A0A1F4NP86_UNCK3</name>
<dbReference type="EMBL" id="METD01000001">
    <property type="protein sequence ID" value="OGB73264.1"/>
    <property type="molecule type" value="Genomic_DNA"/>
</dbReference>
<feature type="region of interest" description="Disordered" evidence="1">
    <location>
        <begin position="60"/>
        <end position="94"/>
    </location>
</feature>
<reference evidence="2 3" key="1">
    <citation type="journal article" date="2016" name="Nat. Commun.">
        <title>Thousands of microbial genomes shed light on interconnected biogeochemical processes in an aquifer system.</title>
        <authorList>
            <person name="Anantharaman K."/>
            <person name="Brown C.T."/>
            <person name="Hug L.A."/>
            <person name="Sharon I."/>
            <person name="Castelle C.J."/>
            <person name="Probst A.J."/>
            <person name="Thomas B.C."/>
            <person name="Singh A."/>
            <person name="Wilkins M.J."/>
            <person name="Karaoz U."/>
            <person name="Brodie E.L."/>
            <person name="Williams K.H."/>
            <person name="Hubbard S.S."/>
            <person name="Banfield J.F."/>
        </authorList>
    </citation>
    <scope>NUCLEOTIDE SEQUENCE [LARGE SCALE GENOMIC DNA]</scope>
</reference>
<evidence type="ECO:0000256" key="1">
    <source>
        <dbReference type="SAM" id="MobiDB-lite"/>
    </source>
</evidence>
<proteinExistence type="predicted"/>
<comment type="caution">
    <text evidence="2">The sequence shown here is derived from an EMBL/GenBank/DDBJ whole genome shotgun (WGS) entry which is preliminary data.</text>
</comment>
<feature type="compositionally biased region" description="Polar residues" evidence="1">
    <location>
        <begin position="85"/>
        <end position="94"/>
    </location>
</feature>
<sequence length="94" mass="10738">MFEERSDEFALPARNALRSNAGEETRKGDFLFWLAIGEWGVFWGATPFGQANGVAKTIDATRHRRCKKNNKNKQKKFENPKNLKNHPSGNYLPS</sequence>
<feature type="compositionally biased region" description="Basic residues" evidence="1">
    <location>
        <begin position="62"/>
        <end position="74"/>
    </location>
</feature>
<organism evidence="2 3">
    <name type="scientific">candidate division Kazan bacterium RIFCSPLOWO2_01_FULL_45_19</name>
    <dbReference type="NCBI Taxonomy" id="1798538"/>
    <lineage>
        <taxon>Bacteria</taxon>
        <taxon>Bacteria division Kazan-3B-28</taxon>
    </lineage>
</organism>
<protein>
    <submittedName>
        <fullName evidence="2">Uncharacterized protein</fullName>
    </submittedName>
</protein>
<evidence type="ECO:0000313" key="3">
    <source>
        <dbReference type="Proteomes" id="UP000178085"/>
    </source>
</evidence>
<evidence type="ECO:0000313" key="2">
    <source>
        <dbReference type="EMBL" id="OGB73264.1"/>
    </source>
</evidence>
<accession>A0A1F4NP86</accession>